<evidence type="ECO:0000313" key="2">
    <source>
        <dbReference type="Proteomes" id="UP000732378"/>
    </source>
</evidence>
<protein>
    <submittedName>
        <fullName evidence="1">Uncharacterized protein</fullName>
    </submittedName>
</protein>
<keyword evidence="2" id="KW-1185">Reference proteome</keyword>
<evidence type="ECO:0000313" key="1">
    <source>
        <dbReference type="EMBL" id="MBM7507087.1"/>
    </source>
</evidence>
<organism evidence="1 2">
    <name type="scientific">Nocardioides salarius</name>
    <dbReference type="NCBI Taxonomy" id="374513"/>
    <lineage>
        <taxon>Bacteria</taxon>
        <taxon>Bacillati</taxon>
        <taxon>Actinomycetota</taxon>
        <taxon>Actinomycetes</taxon>
        <taxon>Propionibacteriales</taxon>
        <taxon>Nocardioidaceae</taxon>
        <taxon>Nocardioides</taxon>
    </lineage>
</organism>
<accession>A0ABS2M7C1</accession>
<sequence>MSKTRNRDDEDVYVERTRDGRYWVVDMTDGTVDEHGVLHYMRTLIE</sequence>
<dbReference type="RefSeq" id="WP_193667795.1">
    <property type="nucleotide sequence ID" value="NZ_JACDTV010000003.1"/>
</dbReference>
<reference evidence="1 2" key="1">
    <citation type="submission" date="2021-01" db="EMBL/GenBank/DDBJ databases">
        <title>Sequencing the genomes of 1000 actinobacteria strains.</title>
        <authorList>
            <person name="Klenk H.-P."/>
        </authorList>
    </citation>
    <scope>NUCLEOTIDE SEQUENCE [LARGE SCALE GENOMIC DNA]</scope>
    <source>
        <strain evidence="1 2">DSM 18239</strain>
    </source>
</reference>
<dbReference type="EMBL" id="JAFBBZ010000001">
    <property type="protein sequence ID" value="MBM7507087.1"/>
    <property type="molecule type" value="Genomic_DNA"/>
</dbReference>
<dbReference type="Proteomes" id="UP000732378">
    <property type="component" value="Unassembled WGS sequence"/>
</dbReference>
<proteinExistence type="predicted"/>
<gene>
    <name evidence="1" type="ORF">JOE61_000901</name>
</gene>
<comment type="caution">
    <text evidence="1">The sequence shown here is derived from an EMBL/GenBank/DDBJ whole genome shotgun (WGS) entry which is preliminary data.</text>
</comment>
<name>A0ABS2M7C1_9ACTN</name>